<dbReference type="InterPro" id="IPR003587">
    <property type="entry name" value="Hint_dom_N"/>
</dbReference>
<keyword evidence="2" id="KW-0732">Signal</keyword>
<dbReference type="InterPro" id="IPR006141">
    <property type="entry name" value="Intein_N"/>
</dbReference>
<gene>
    <name evidence="4" type="primary">DHH</name>
    <name evidence="4" type="ORF">BLAG_LOCUS16596</name>
</gene>
<dbReference type="PANTHER" id="PTHR11889:SF31">
    <property type="entry name" value="PROTEIN HEDGEHOG"/>
    <property type="match status" value="1"/>
</dbReference>
<dbReference type="PANTHER" id="PTHR11889">
    <property type="entry name" value="HEDGEHOG"/>
    <property type="match status" value="1"/>
</dbReference>
<dbReference type="GO" id="GO:0048731">
    <property type="term" value="P:system development"/>
    <property type="evidence" value="ECO:0007669"/>
    <property type="project" value="UniProtKB-ARBA"/>
</dbReference>
<sequence>MAQGNKAHIDDVIVAIESEENSSLGTTAQGYPYGTQDRYTSYQPPRYHYQEPEGPPCFLGETSVQLRDGSTRAMKDLKPGGWVQVAKPDGRIGYSPILCMLHREPDEKATFRQIYVQGKKEPISLTPNHLIYATKNPQGSLGLPIFAKDVKEGMVVFVAAEESEKVVPAKVREVSEIELCGFVAPLTQEGTIMADGVAASCYADFDHELSHKAFAPFRLLFGLKSAFLGVGKEKEEAKVGIHWYPKALMKVNKFLFHVRPDTAI</sequence>
<dbReference type="GO" id="GO:0005113">
    <property type="term" value="F:patched binding"/>
    <property type="evidence" value="ECO:0007669"/>
    <property type="project" value="TreeGrafter"/>
</dbReference>
<name>A0A8K0ESD9_BRALA</name>
<organism evidence="4 5">
    <name type="scientific">Branchiostoma lanceolatum</name>
    <name type="common">Common lancelet</name>
    <name type="synonym">Amphioxus lanceolatum</name>
    <dbReference type="NCBI Taxonomy" id="7740"/>
    <lineage>
        <taxon>Eukaryota</taxon>
        <taxon>Metazoa</taxon>
        <taxon>Chordata</taxon>
        <taxon>Cephalochordata</taxon>
        <taxon>Leptocardii</taxon>
        <taxon>Amphioxiformes</taxon>
        <taxon>Branchiostomatidae</taxon>
        <taxon>Branchiostoma</taxon>
    </lineage>
</organism>
<dbReference type="EMBL" id="OV696688">
    <property type="protein sequence ID" value="CAH1259237.1"/>
    <property type="molecule type" value="Genomic_DNA"/>
</dbReference>
<evidence type="ECO:0000313" key="5">
    <source>
        <dbReference type="Proteomes" id="UP000838412"/>
    </source>
</evidence>
<dbReference type="GO" id="GO:0007224">
    <property type="term" value="P:smoothened signaling pathway"/>
    <property type="evidence" value="ECO:0007669"/>
    <property type="project" value="TreeGrafter"/>
</dbReference>
<dbReference type="GO" id="GO:0010468">
    <property type="term" value="P:regulation of gene expression"/>
    <property type="evidence" value="ECO:0007669"/>
    <property type="project" value="TreeGrafter"/>
</dbReference>
<dbReference type="SUPFAM" id="SSF51294">
    <property type="entry name" value="Hedgehog/intein (Hint) domain"/>
    <property type="match status" value="1"/>
</dbReference>
<accession>A0A8K0ESD9</accession>
<reference evidence="4" key="1">
    <citation type="submission" date="2022-01" db="EMBL/GenBank/DDBJ databases">
        <authorList>
            <person name="Braso-Vives M."/>
        </authorList>
    </citation>
    <scope>NUCLEOTIDE SEQUENCE</scope>
</reference>
<dbReference type="GO" id="GO:0001708">
    <property type="term" value="P:cell fate specification"/>
    <property type="evidence" value="ECO:0007669"/>
    <property type="project" value="TreeGrafter"/>
</dbReference>
<dbReference type="GO" id="GO:0005615">
    <property type="term" value="C:extracellular space"/>
    <property type="evidence" value="ECO:0007669"/>
    <property type="project" value="TreeGrafter"/>
</dbReference>
<dbReference type="CDD" id="cd00081">
    <property type="entry name" value="Hint"/>
    <property type="match status" value="1"/>
</dbReference>
<evidence type="ECO:0000313" key="4">
    <source>
        <dbReference type="EMBL" id="CAH1259237.1"/>
    </source>
</evidence>
<dbReference type="InterPro" id="IPR001767">
    <property type="entry name" value="Hedgehog_Hint"/>
</dbReference>
<dbReference type="InterPro" id="IPR001657">
    <property type="entry name" value="Hedgehog"/>
</dbReference>
<dbReference type="Pfam" id="PF01079">
    <property type="entry name" value="Hint"/>
    <property type="match status" value="1"/>
</dbReference>
<feature type="domain" description="Hint" evidence="3">
    <location>
        <begin position="55"/>
        <end position="160"/>
    </location>
</feature>
<dbReference type="FunFam" id="2.170.16.10:FF:000001">
    <property type="entry name" value="Indian hedgehog"/>
    <property type="match status" value="1"/>
</dbReference>
<dbReference type="GO" id="GO:0007267">
    <property type="term" value="P:cell-cell signaling"/>
    <property type="evidence" value="ECO:0007669"/>
    <property type="project" value="InterPro"/>
</dbReference>
<dbReference type="InterPro" id="IPR036844">
    <property type="entry name" value="Hint_dom_sf"/>
</dbReference>
<dbReference type="Gene3D" id="2.170.16.10">
    <property type="entry name" value="Hedgehog/Intein (Hint) domain"/>
    <property type="match status" value="1"/>
</dbReference>
<keyword evidence="1" id="KW-0217">Developmental protein</keyword>
<dbReference type="AlphaFoldDB" id="A0A8K0ESD9"/>
<dbReference type="GO" id="GO:0005509">
    <property type="term" value="F:calcium ion binding"/>
    <property type="evidence" value="ECO:0007669"/>
    <property type="project" value="TreeGrafter"/>
</dbReference>
<dbReference type="PROSITE" id="PS50817">
    <property type="entry name" value="INTEIN_N_TER"/>
    <property type="match status" value="1"/>
</dbReference>
<evidence type="ECO:0000256" key="2">
    <source>
        <dbReference type="ARBA" id="ARBA00022729"/>
    </source>
</evidence>
<dbReference type="OrthoDB" id="5212at2759"/>
<evidence type="ECO:0000259" key="3">
    <source>
        <dbReference type="SMART" id="SM00306"/>
    </source>
</evidence>
<dbReference type="PRINTS" id="PR00632">
    <property type="entry name" value="SONICHHOG"/>
</dbReference>
<dbReference type="InterPro" id="IPR050387">
    <property type="entry name" value="Hedgehog_Signaling"/>
</dbReference>
<evidence type="ECO:0000256" key="1">
    <source>
        <dbReference type="ARBA" id="ARBA00022473"/>
    </source>
</evidence>
<keyword evidence="5" id="KW-1185">Reference proteome</keyword>
<dbReference type="SMART" id="SM00306">
    <property type="entry name" value="HintN"/>
    <property type="match status" value="1"/>
</dbReference>
<dbReference type="GO" id="GO:0016540">
    <property type="term" value="P:protein autoprocessing"/>
    <property type="evidence" value="ECO:0007669"/>
    <property type="project" value="InterPro"/>
</dbReference>
<dbReference type="GO" id="GO:0016539">
    <property type="term" value="P:intein-mediated protein splicing"/>
    <property type="evidence" value="ECO:0007669"/>
    <property type="project" value="InterPro"/>
</dbReference>
<proteinExistence type="predicted"/>
<dbReference type="Proteomes" id="UP000838412">
    <property type="component" value="Chromosome 3"/>
</dbReference>
<protein>
    <submittedName>
        <fullName evidence="4">DHH protein</fullName>
    </submittedName>
</protein>